<dbReference type="PANTHER" id="PTHR13593">
    <property type="match status" value="1"/>
</dbReference>
<evidence type="ECO:0000313" key="4">
    <source>
        <dbReference type="Proteomes" id="UP001197093"/>
    </source>
</evidence>
<comment type="caution">
    <text evidence="3">The sequence shown here is derived from an EMBL/GenBank/DDBJ whole genome shotgun (WGS) entry which is preliminary data.</text>
</comment>
<dbReference type="Proteomes" id="UP001197093">
    <property type="component" value="Unassembled WGS sequence"/>
</dbReference>
<evidence type="ECO:0000256" key="1">
    <source>
        <dbReference type="SAM" id="MobiDB-lite"/>
    </source>
</evidence>
<gene>
    <name evidence="3" type="ORF">NEMBOFW57_003344</name>
</gene>
<dbReference type="EMBL" id="JAHCVI010000001">
    <property type="protein sequence ID" value="KAG7293298.1"/>
    <property type="molecule type" value="Genomic_DNA"/>
</dbReference>
<dbReference type="InterPro" id="IPR000909">
    <property type="entry name" value="PLipase_C_PInositol-sp_X_dom"/>
</dbReference>
<evidence type="ECO:0000259" key="2">
    <source>
        <dbReference type="SMART" id="SM00148"/>
    </source>
</evidence>
<dbReference type="Pfam" id="PF00388">
    <property type="entry name" value="PI-PLC-X"/>
    <property type="match status" value="1"/>
</dbReference>
<dbReference type="SMART" id="SM00148">
    <property type="entry name" value="PLCXc"/>
    <property type="match status" value="1"/>
</dbReference>
<dbReference type="PROSITE" id="PS50007">
    <property type="entry name" value="PIPLC_X_DOMAIN"/>
    <property type="match status" value="1"/>
</dbReference>
<reference evidence="3" key="1">
    <citation type="submission" date="2023-02" db="EMBL/GenBank/DDBJ databases">
        <authorList>
            <person name="Palmer J.M."/>
        </authorList>
    </citation>
    <scope>NUCLEOTIDE SEQUENCE</scope>
    <source>
        <strain evidence="3">FW57</strain>
    </source>
</reference>
<dbReference type="GO" id="GO:0006629">
    <property type="term" value="P:lipid metabolic process"/>
    <property type="evidence" value="ECO:0007669"/>
    <property type="project" value="InterPro"/>
</dbReference>
<protein>
    <recommendedName>
        <fullName evidence="2">Phosphatidylinositol-specific phospholipase C X domain-containing protein</fullName>
    </recommendedName>
</protein>
<dbReference type="GO" id="GO:0008081">
    <property type="term" value="F:phosphoric diester hydrolase activity"/>
    <property type="evidence" value="ECO:0007669"/>
    <property type="project" value="InterPro"/>
</dbReference>
<sequence length="515" mass="56034">MGFAFSRPAAAAALPAPLPTLTIRNLTITPLELKLVERLESHPHPHSHKPNGLVKTKSHATSRRGSHEHDTSPEPSTESQQEEGERSWRARHDITGVAIKPFSECHTPVYKPDPTHHEKLRLTFEDTSTGHRYSAEIPGPARRSIVLKAHPKGSEDETKEFTAIYLPQHAYLALFSSAHLESWMSTLDPSLPLSALSIPGTHNSPTCHVALPSVRCQAVPVLDQLNNGVRFLDVRVSSPAFTPPPDTTNTSPNPSAIPELALVHSAFPISLTGTKQLSALLATLYAFLAAHPTETLLLSLKREGTGRGTDQHLSQILQHHYIAPNAARWYTSPQIPTLAEARGRIVLVRRFLLAPSVPAEQGGIDGSVWPDNVADGTCGSGTIRIQDYYGVGSSAEIQRKVRFAQEGLERAAQGVGARTAREVPEGGPQIPLFINFLSASNFFNASCWPDRIAVKINPSMIEYMCMGHGSPRDGSGLDIGDAATGIVVTDWVGNHGDWDLIRCIVGWNARLQLQQ</sequence>
<dbReference type="CDD" id="cd08586">
    <property type="entry name" value="PI-PLCc_BcPLC_like"/>
    <property type="match status" value="1"/>
</dbReference>
<evidence type="ECO:0000313" key="3">
    <source>
        <dbReference type="EMBL" id="KAG7293298.1"/>
    </source>
</evidence>
<organism evidence="3 4">
    <name type="scientific">Staphylotrichum longicolle</name>
    <dbReference type="NCBI Taxonomy" id="669026"/>
    <lineage>
        <taxon>Eukaryota</taxon>
        <taxon>Fungi</taxon>
        <taxon>Dikarya</taxon>
        <taxon>Ascomycota</taxon>
        <taxon>Pezizomycotina</taxon>
        <taxon>Sordariomycetes</taxon>
        <taxon>Sordariomycetidae</taxon>
        <taxon>Sordariales</taxon>
        <taxon>Chaetomiaceae</taxon>
        <taxon>Staphylotrichum</taxon>
    </lineage>
</organism>
<dbReference type="Gene3D" id="3.20.20.190">
    <property type="entry name" value="Phosphatidylinositol (PI) phosphodiesterase"/>
    <property type="match status" value="1"/>
</dbReference>
<accession>A0AAD4I5M3</accession>
<dbReference type="AlphaFoldDB" id="A0AAD4I5M3"/>
<proteinExistence type="predicted"/>
<keyword evidence="4" id="KW-1185">Reference proteome</keyword>
<feature type="region of interest" description="Disordered" evidence="1">
    <location>
        <begin position="41"/>
        <end position="87"/>
    </location>
</feature>
<dbReference type="PANTHER" id="PTHR13593:SF113">
    <property type="entry name" value="SI:DKEY-266F7.9"/>
    <property type="match status" value="1"/>
</dbReference>
<feature type="domain" description="Phosphatidylinositol-specific phospholipase C X" evidence="2">
    <location>
        <begin position="187"/>
        <end position="350"/>
    </location>
</feature>
<dbReference type="InterPro" id="IPR051057">
    <property type="entry name" value="PI-PLC_domain"/>
</dbReference>
<dbReference type="InterPro" id="IPR017946">
    <property type="entry name" value="PLC-like_Pdiesterase_TIM-brl"/>
</dbReference>
<dbReference type="SUPFAM" id="SSF51695">
    <property type="entry name" value="PLC-like phosphodiesterases"/>
    <property type="match status" value="1"/>
</dbReference>
<name>A0AAD4I5M3_9PEZI</name>